<evidence type="ECO:0000256" key="1">
    <source>
        <dbReference type="ARBA" id="ARBA00022491"/>
    </source>
</evidence>
<organism evidence="7 8">
    <name type="scientific">Motiliproteus coralliicola</name>
    <dbReference type="NCBI Taxonomy" id="2283196"/>
    <lineage>
        <taxon>Bacteria</taxon>
        <taxon>Pseudomonadati</taxon>
        <taxon>Pseudomonadota</taxon>
        <taxon>Gammaproteobacteria</taxon>
        <taxon>Oceanospirillales</taxon>
        <taxon>Oceanospirillaceae</taxon>
        <taxon>Motiliproteus</taxon>
    </lineage>
</organism>
<dbReference type="GO" id="GO:0043565">
    <property type="term" value="F:sequence-specific DNA binding"/>
    <property type="evidence" value="ECO:0007669"/>
    <property type="project" value="InterPro"/>
</dbReference>
<dbReference type="SUPFAM" id="SSF46689">
    <property type="entry name" value="Homeodomain-like"/>
    <property type="match status" value="1"/>
</dbReference>
<evidence type="ECO:0000256" key="2">
    <source>
        <dbReference type="ARBA" id="ARBA00023015"/>
    </source>
</evidence>
<dbReference type="Pfam" id="PF02311">
    <property type="entry name" value="AraC_binding"/>
    <property type="match status" value="1"/>
</dbReference>
<dbReference type="Gene3D" id="1.10.10.60">
    <property type="entry name" value="Homeodomain-like"/>
    <property type="match status" value="1"/>
</dbReference>
<evidence type="ECO:0000256" key="4">
    <source>
        <dbReference type="ARBA" id="ARBA00023163"/>
    </source>
</evidence>
<feature type="region of interest" description="Disordered" evidence="5">
    <location>
        <begin position="1"/>
        <end position="24"/>
    </location>
</feature>
<dbReference type="InterPro" id="IPR011051">
    <property type="entry name" value="RmlC_Cupin_sf"/>
</dbReference>
<feature type="domain" description="HTH araC/xylS-type" evidence="6">
    <location>
        <begin position="186"/>
        <end position="281"/>
    </location>
</feature>
<evidence type="ECO:0000259" key="6">
    <source>
        <dbReference type="PROSITE" id="PS01124"/>
    </source>
</evidence>
<keyword evidence="4" id="KW-0804">Transcription</keyword>
<accession>A0A369WBT7</accession>
<dbReference type="AlphaFoldDB" id="A0A369WBT7"/>
<evidence type="ECO:0000256" key="5">
    <source>
        <dbReference type="SAM" id="MobiDB-lite"/>
    </source>
</evidence>
<dbReference type="InterPro" id="IPR003313">
    <property type="entry name" value="AraC-bd"/>
</dbReference>
<dbReference type="Pfam" id="PF12833">
    <property type="entry name" value="HTH_18"/>
    <property type="match status" value="1"/>
</dbReference>
<evidence type="ECO:0000256" key="3">
    <source>
        <dbReference type="ARBA" id="ARBA00023125"/>
    </source>
</evidence>
<dbReference type="RefSeq" id="WP_114696386.1">
    <property type="nucleotide sequence ID" value="NZ_QQOH01000004.1"/>
</dbReference>
<dbReference type="OrthoDB" id="5949386at2"/>
<keyword evidence="1" id="KW-0678">Repressor</keyword>
<dbReference type="GO" id="GO:0003700">
    <property type="term" value="F:DNA-binding transcription factor activity"/>
    <property type="evidence" value="ECO:0007669"/>
    <property type="project" value="InterPro"/>
</dbReference>
<evidence type="ECO:0000313" key="7">
    <source>
        <dbReference type="EMBL" id="RDE18771.1"/>
    </source>
</evidence>
<dbReference type="PANTHER" id="PTHR11019:SF159">
    <property type="entry name" value="TRANSCRIPTIONAL REGULATOR-RELATED"/>
    <property type="match status" value="1"/>
</dbReference>
<dbReference type="InterPro" id="IPR018060">
    <property type="entry name" value="HTH_AraC"/>
</dbReference>
<dbReference type="SMART" id="SM00342">
    <property type="entry name" value="HTH_ARAC"/>
    <property type="match status" value="1"/>
</dbReference>
<reference evidence="7 8" key="1">
    <citation type="submission" date="2018-07" db="EMBL/GenBank/DDBJ databases">
        <title>Motiliproteus coralliicola sp. nov., a bacterium isolated from Coral.</title>
        <authorList>
            <person name="Wang G."/>
        </authorList>
    </citation>
    <scope>NUCLEOTIDE SEQUENCE [LARGE SCALE GENOMIC DNA]</scope>
    <source>
        <strain evidence="7 8">C34</strain>
    </source>
</reference>
<dbReference type="InterPro" id="IPR009057">
    <property type="entry name" value="Homeodomain-like_sf"/>
</dbReference>
<dbReference type="PROSITE" id="PS01124">
    <property type="entry name" value="HTH_ARAC_FAMILY_2"/>
    <property type="match status" value="1"/>
</dbReference>
<protein>
    <submittedName>
        <fullName evidence="7">AraC family transcriptional regulator</fullName>
    </submittedName>
</protein>
<dbReference type="SUPFAM" id="SSF51182">
    <property type="entry name" value="RmlC-like cupins"/>
    <property type="match status" value="1"/>
</dbReference>
<dbReference type="Proteomes" id="UP000253769">
    <property type="component" value="Unassembled WGS sequence"/>
</dbReference>
<dbReference type="FunFam" id="1.10.10.60:FF:000132">
    <property type="entry name" value="AraC family transcriptional regulator"/>
    <property type="match status" value="1"/>
</dbReference>
<evidence type="ECO:0000313" key="8">
    <source>
        <dbReference type="Proteomes" id="UP000253769"/>
    </source>
</evidence>
<dbReference type="Gene3D" id="2.60.120.10">
    <property type="entry name" value="Jelly Rolls"/>
    <property type="match status" value="1"/>
</dbReference>
<proteinExistence type="predicted"/>
<sequence length="281" mass="31866">MPKNIEKQTGSLESTELPPFPPHWTTVDGESVKERIEDVPRRLVVRKVDREAGFVTPFHSHGWGQLLWIVEGLVQVSARDIGHWVVPPQRAVWIPPFIEHDARAIQSVKMRNIYIAPQAAGRLPEQCQVVSVSPLMRELMVTMAEFDRLYDEEGAEGRLVSVFLDQFELLPEAALYLPEPTSAPLRTLAEQLRQDPANKQPLASWGRQLGMSERTLARRFQQETGMSFGQWRQQARLLEALSRIAQGQPVALIAQDLGYDSQSAFIAMFRKALGRTPGRYF</sequence>
<name>A0A369WBT7_9GAMM</name>
<keyword evidence="8" id="KW-1185">Reference proteome</keyword>
<comment type="caution">
    <text evidence="7">The sequence shown here is derived from an EMBL/GenBank/DDBJ whole genome shotgun (WGS) entry which is preliminary data.</text>
</comment>
<dbReference type="InterPro" id="IPR014710">
    <property type="entry name" value="RmlC-like_jellyroll"/>
</dbReference>
<dbReference type="CDD" id="cd06124">
    <property type="entry name" value="cupin_NimR-like_N"/>
    <property type="match status" value="1"/>
</dbReference>
<keyword evidence="2" id="KW-0805">Transcription regulation</keyword>
<dbReference type="PANTHER" id="PTHR11019">
    <property type="entry name" value="HTH-TYPE TRANSCRIPTIONAL REGULATOR NIMR"/>
    <property type="match status" value="1"/>
</dbReference>
<dbReference type="EMBL" id="QQOH01000004">
    <property type="protein sequence ID" value="RDE18771.1"/>
    <property type="molecule type" value="Genomic_DNA"/>
</dbReference>
<keyword evidence="3" id="KW-0238">DNA-binding</keyword>
<gene>
    <name evidence="7" type="ORF">DV711_14215</name>
</gene>